<dbReference type="Pfam" id="PF03476">
    <property type="entry name" value="MOSC_N"/>
    <property type="match status" value="1"/>
</dbReference>
<dbReference type="AlphaFoldDB" id="A0A1C6SHD8"/>
<dbReference type="InterPro" id="IPR011037">
    <property type="entry name" value="Pyrv_Knase-like_insert_dom_sf"/>
</dbReference>
<sequence length="279" mass="29499">MERVDGVIVEAIRRYPVKSMLGEELPRVDVTPAGVEGDRRLALLDRTTGRVVSAKHPRRWRAVLTLRATGGPPGPVRISLPDGRDVGDDVDAVLTELLGAPVSLTATVPPGATLDRARPDEVLAAGVTAPVTVDETPLGDGGDAKTFVDFAPLHLVTTATLDRITEAAGTGRPVDALRYRPNLVLRTSDVPGFAENGWVGRELRVGPELVLRVVAPTPRCAVPTLAHGDLPAEPDALRVPARLNRVAPVPHLGPLPCVGAYAQVVRPGPVEVGDRVRLA</sequence>
<accession>A0A1C6SHD8</accession>
<organism evidence="2 3">
    <name type="scientific">Micromonospora inyonensis</name>
    <dbReference type="NCBI Taxonomy" id="47866"/>
    <lineage>
        <taxon>Bacteria</taxon>
        <taxon>Bacillati</taxon>
        <taxon>Actinomycetota</taxon>
        <taxon>Actinomycetes</taxon>
        <taxon>Micromonosporales</taxon>
        <taxon>Micromonosporaceae</taxon>
        <taxon>Micromonospora</taxon>
    </lineage>
</organism>
<evidence type="ECO:0000313" key="2">
    <source>
        <dbReference type="EMBL" id="SCL28906.1"/>
    </source>
</evidence>
<dbReference type="GO" id="GO:0030170">
    <property type="term" value="F:pyridoxal phosphate binding"/>
    <property type="evidence" value="ECO:0007669"/>
    <property type="project" value="InterPro"/>
</dbReference>
<dbReference type="GO" id="GO:0003824">
    <property type="term" value="F:catalytic activity"/>
    <property type="evidence" value="ECO:0007669"/>
    <property type="project" value="InterPro"/>
</dbReference>
<dbReference type="Pfam" id="PF03473">
    <property type="entry name" value="MOSC"/>
    <property type="match status" value="1"/>
</dbReference>
<dbReference type="InterPro" id="IPR005303">
    <property type="entry name" value="MOCOS_middle"/>
</dbReference>
<dbReference type="STRING" id="47866.GA0074694_5243"/>
<dbReference type="GO" id="GO:0030151">
    <property type="term" value="F:molybdenum ion binding"/>
    <property type="evidence" value="ECO:0007669"/>
    <property type="project" value="InterPro"/>
</dbReference>
<gene>
    <name evidence="2" type="ORF">GA0074694_5243</name>
</gene>
<dbReference type="RefSeq" id="WP_245714907.1">
    <property type="nucleotide sequence ID" value="NZ_FMHU01000002.1"/>
</dbReference>
<evidence type="ECO:0000259" key="1">
    <source>
        <dbReference type="PROSITE" id="PS51340"/>
    </source>
</evidence>
<feature type="domain" description="MOSC" evidence="1">
    <location>
        <begin position="112"/>
        <end position="279"/>
    </location>
</feature>
<reference evidence="3" key="1">
    <citation type="submission" date="2016-06" db="EMBL/GenBank/DDBJ databases">
        <authorList>
            <person name="Varghese N."/>
        </authorList>
    </citation>
    <scope>NUCLEOTIDE SEQUENCE [LARGE SCALE GENOMIC DNA]</scope>
    <source>
        <strain evidence="3">DSM 46123</strain>
    </source>
</reference>
<keyword evidence="3" id="KW-1185">Reference proteome</keyword>
<dbReference type="InterPro" id="IPR005302">
    <property type="entry name" value="MoCF_Sase_C"/>
</dbReference>
<dbReference type="PROSITE" id="PS51340">
    <property type="entry name" value="MOSC"/>
    <property type="match status" value="1"/>
</dbReference>
<name>A0A1C6SHD8_9ACTN</name>
<dbReference type="SUPFAM" id="SSF50800">
    <property type="entry name" value="PK beta-barrel domain-like"/>
    <property type="match status" value="1"/>
</dbReference>
<dbReference type="Gene3D" id="2.40.33.20">
    <property type="entry name" value="PK beta-barrel domain-like"/>
    <property type="match status" value="1"/>
</dbReference>
<protein>
    <recommendedName>
        <fullName evidence="1">MOSC domain-containing protein</fullName>
    </recommendedName>
</protein>
<dbReference type="EMBL" id="FMHU01000002">
    <property type="protein sequence ID" value="SCL28906.1"/>
    <property type="molecule type" value="Genomic_DNA"/>
</dbReference>
<evidence type="ECO:0000313" key="3">
    <source>
        <dbReference type="Proteomes" id="UP000198906"/>
    </source>
</evidence>
<dbReference type="Proteomes" id="UP000198906">
    <property type="component" value="Unassembled WGS sequence"/>
</dbReference>
<proteinExistence type="predicted"/>